<comment type="similarity">
    <text evidence="10">Belongs to the ABC transporter superfamily. Siderophore-Fe(3+) uptake transporter (SIUT) (TC 3.A.1.21) family.</text>
</comment>
<organism evidence="14 15">
    <name type="scientific">Streptomyces qinzhouensis</name>
    <dbReference type="NCBI Taxonomy" id="2599401"/>
    <lineage>
        <taxon>Bacteria</taxon>
        <taxon>Bacillati</taxon>
        <taxon>Actinomycetota</taxon>
        <taxon>Actinomycetes</taxon>
        <taxon>Kitasatosporales</taxon>
        <taxon>Streptomycetaceae</taxon>
        <taxon>Streptomyces</taxon>
    </lineage>
</organism>
<evidence type="ECO:0000256" key="2">
    <source>
        <dbReference type="ARBA" id="ARBA00022448"/>
    </source>
</evidence>
<evidence type="ECO:0000256" key="10">
    <source>
        <dbReference type="ARBA" id="ARBA00023455"/>
    </source>
</evidence>
<evidence type="ECO:0000256" key="7">
    <source>
        <dbReference type="ARBA" id="ARBA00022840"/>
    </source>
</evidence>
<feature type="transmembrane region" description="Helical" evidence="11">
    <location>
        <begin position="147"/>
        <end position="164"/>
    </location>
</feature>
<dbReference type="GO" id="GO:0090374">
    <property type="term" value="P:oligopeptide export from mitochondrion"/>
    <property type="evidence" value="ECO:0007669"/>
    <property type="project" value="TreeGrafter"/>
</dbReference>
<evidence type="ECO:0000256" key="11">
    <source>
        <dbReference type="SAM" id="Phobius"/>
    </source>
</evidence>
<keyword evidence="8 11" id="KW-1133">Transmembrane helix</keyword>
<evidence type="ECO:0000256" key="8">
    <source>
        <dbReference type="ARBA" id="ARBA00022989"/>
    </source>
</evidence>
<dbReference type="InterPro" id="IPR036640">
    <property type="entry name" value="ABC1_TM_sf"/>
</dbReference>
<keyword evidence="3" id="KW-1003">Cell membrane</keyword>
<gene>
    <name evidence="14" type="ORF">FQU76_07460</name>
</gene>
<dbReference type="PANTHER" id="PTHR43394">
    <property type="entry name" value="ATP-DEPENDENT PERMEASE MDL1, MITOCHONDRIAL"/>
    <property type="match status" value="1"/>
</dbReference>
<feature type="domain" description="ABC transporter" evidence="12">
    <location>
        <begin position="349"/>
        <end position="584"/>
    </location>
</feature>
<dbReference type="GO" id="GO:0015421">
    <property type="term" value="F:ABC-type oligopeptide transporter activity"/>
    <property type="evidence" value="ECO:0007669"/>
    <property type="project" value="TreeGrafter"/>
</dbReference>
<feature type="transmembrane region" description="Helical" evidence="11">
    <location>
        <begin position="253"/>
        <end position="273"/>
    </location>
</feature>
<dbReference type="Pfam" id="PF00005">
    <property type="entry name" value="ABC_tran"/>
    <property type="match status" value="1"/>
</dbReference>
<proteinExistence type="inferred from homology"/>
<dbReference type="OrthoDB" id="9806127at2"/>
<feature type="transmembrane region" description="Helical" evidence="11">
    <location>
        <begin position="32"/>
        <end position="50"/>
    </location>
</feature>
<dbReference type="InterPro" id="IPR039421">
    <property type="entry name" value="Type_1_exporter"/>
</dbReference>
<name>A0A5B8JH50_9ACTN</name>
<comment type="subcellular location">
    <subcellularLocation>
        <location evidence="1">Cell inner membrane</location>
        <topology evidence="1">Multi-pass membrane protein</topology>
    </subcellularLocation>
</comment>
<reference evidence="14 15" key="1">
    <citation type="submission" date="2019-07" db="EMBL/GenBank/DDBJ databases">
        <authorList>
            <person name="Zhu P."/>
        </authorList>
    </citation>
    <scope>NUCLEOTIDE SEQUENCE [LARGE SCALE GENOMIC DNA]</scope>
    <source>
        <strain evidence="14 15">SSL-25</strain>
    </source>
</reference>
<dbReference type="SMART" id="SM00382">
    <property type="entry name" value="AAA"/>
    <property type="match status" value="1"/>
</dbReference>
<dbReference type="Gene3D" id="3.40.50.300">
    <property type="entry name" value="P-loop containing nucleotide triphosphate hydrolases"/>
    <property type="match status" value="1"/>
</dbReference>
<dbReference type="PROSITE" id="PS50929">
    <property type="entry name" value="ABC_TM1F"/>
    <property type="match status" value="1"/>
</dbReference>
<evidence type="ECO:0000256" key="6">
    <source>
        <dbReference type="ARBA" id="ARBA00022741"/>
    </source>
</evidence>
<dbReference type="AlphaFoldDB" id="A0A5B8JH50"/>
<dbReference type="PROSITE" id="PS50893">
    <property type="entry name" value="ABC_TRANSPORTER_2"/>
    <property type="match status" value="1"/>
</dbReference>
<evidence type="ECO:0000256" key="4">
    <source>
        <dbReference type="ARBA" id="ARBA00022519"/>
    </source>
</evidence>
<feature type="transmembrane region" description="Helical" evidence="11">
    <location>
        <begin position="70"/>
        <end position="93"/>
    </location>
</feature>
<dbReference type="GO" id="GO:0005524">
    <property type="term" value="F:ATP binding"/>
    <property type="evidence" value="ECO:0007669"/>
    <property type="project" value="UniProtKB-KW"/>
</dbReference>
<dbReference type="CDD" id="cd18551">
    <property type="entry name" value="ABC_6TM_LmrA_like"/>
    <property type="match status" value="1"/>
</dbReference>
<dbReference type="FunFam" id="3.40.50.300:FF:000221">
    <property type="entry name" value="Multidrug ABC transporter ATP-binding protein"/>
    <property type="match status" value="1"/>
</dbReference>
<evidence type="ECO:0000256" key="1">
    <source>
        <dbReference type="ARBA" id="ARBA00004429"/>
    </source>
</evidence>
<keyword evidence="4" id="KW-0997">Cell inner membrane</keyword>
<keyword evidence="6" id="KW-0547">Nucleotide-binding</keyword>
<dbReference type="Pfam" id="PF00664">
    <property type="entry name" value="ABC_membrane"/>
    <property type="match status" value="1"/>
</dbReference>
<accession>A0A5B8JH50</accession>
<dbReference type="Proteomes" id="UP000320580">
    <property type="component" value="Chromosome"/>
</dbReference>
<dbReference type="PROSITE" id="PS00211">
    <property type="entry name" value="ABC_TRANSPORTER_1"/>
    <property type="match status" value="1"/>
</dbReference>
<evidence type="ECO:0000256" key="5">
    <source>
        <dbReference type="ARBA" id="ARBA00022692"/>
    </source>
</evidence>
<feature type="transmembrane region" description="Helical" evidence="11">
    <location>
        <begin position="279"/>
        <end position="299"/>
    </location>
</feature>
<dbReference type="EMBL" id="CP042266">
    <property type="protein sequence ID" value="QDY80826.1"/>
    <property type="molecule type" value="Genomic_DNA"/>
</dbReference>
<protein>
    <submittedName>
        <fullName evidence="14">ABC transporter ATP-binding protein</fullName>
    </submittedName>
</protein>
<dbReference type="InterPro" id="IPR003439">
    <property type="entry name" value="ABC_transporter-like_ATP-bd"/>
</dbReference>
<dbReference type="KEGG" id="sqz:FQU76_07460"/>
<dbReference type="GO" id="GO:0005886">
    <property type="term" value="C:plasma membrane"/>
    <property type="evidence" value="ECO:0007669"/>
    <property type="project" value="UniProtKB-SubCell"/>
</dbReference>
<keyword evidence="5 11" id="KW-0812">Transmembrane</keyword>
<dbReference type="SUPFAM" id="SSF52540">
    <property type="entry name" value="P-loop containing nucleoside triphosphate hydrolases"/>
    <property type="match status" value="1"/>
</dbReference>
<dbReference type="InterPro" id="IPR011527">
    <property type="entry name" value="ABC1_TM_dom"/>
</dbReference>
<keyword evidence="7 14" id="KW-0067">ATP-binding</keyword>
<keyword evidence="2" id="KW-0813">Transport</keyword>
<evidence type="ECO:0000256" key="9">
    <source>
        <dbReference type="ARBA" id="ARBA00023136"/>
    </source>
</evidence>
<evidence type="ECO:0000256" key="3">
    <source>
        <dbReference type="ARBA" id="ARBA00022475"/>
    </source>
</evidence>
<dbReference type="Gene3D" id="1.20.1560.10">
    <property type="entry name" value="ABC transporter type 1, transmembrane domain"/>
    <property type="match status" value="1"/>
</dbReference>
<dbReference type="InterPro" id="IPR003593">
    <property type="entry name" value="AAA+_ATPase"/>
</dbReference>
<evidence type="ECO:0000313" key="15">
    <source>
        <dbReference type="Proteomes" id="UP000320580"/>
    </source>
</evidence>
<dbReference type="GO" id="GO:0016887">
    <property type="term" value="F:ATP hydrolysis activity"/>
    <property type="evidence" value="ECO:0007669"/>
    <property type="project" value="InterPro"/>
</dbReference>
<dbReference type="InterPro" id="IPR027417">
    <property type="entry name" value="P-loop_NTPase"/>
</dbReference>
<dbReference type="SUPFAM" id="SSF90123">
    <property type="entry name" value="ABC transporter transmembrane region"/>
    <property type="match status" value="1"/>
</dbReference>
<evidence type="ECO:0000313" key="14">
    <source>
        <dbReference type="EMBL" id="QDY80826.1"/>
    </source>
</evidence>
<dbReference type="RefSeq" id="WP_146484128.1">
    <property type="nucleotide sequence ID" value="NZ_CP042266.1"/>
</dbReference>
<feature type="domain" description="ABC transmembrane type-1" evidence="13">
    <location>
        <begin position="35"/>
        <end position="313"/>
    </location>
</feature>
<dbReference type="InterPro" id="IPR017871">
    <property type="entry name" value="ABC_transporter-like_CS"/>
</dbReference>
<sequence>MPADDVRSDTTPALTAGETWRALYGHFRPHRWAVVLGALCALAGAAAGLAQPLAAKSLVDRLGGSDSISGVLILLTALVLVGTAIEAVGAYVLDRTAESVVLAARRTLIGRLLRLRLPEVERTQPGDLMSRVTSDTTLLKAVTTRSVVAAISGGVTFLATIVLMGLMDPVLLGVTLGVILLIGGAVALVMPQISKAAKKSQEAVGEISTVLERAFGAFRTIKASGAEAREAAVVDRAATRAWKYGVRSSKWEAVAFTSIGLSVQVSFLAVLGVGGARVASGEIPVSTLVAFLLFLFYLIEPVTSLVDAATQYQVGAAAIARIVEAERLATEDPGPAGGAPAAAGRAAAVEFDDVRFRYRAELPYVHHGVSFTVPGAGMTAFVGPSGAGKTTVFGLIERFYETSGGRILIDGRDIREWPLAELRASIGYVEQDAPVLSGTLRENLVFAAPDAADDAIRDVLVRARLDGLVDRLPDGLDTVVGHRGSKLSGGERQRVAIARALLRRPRLLLLDEATSQLDAVNEMALRDVVAEVARDVTVLVVAHRLSTVTLADRIVVMDAGRVRAVGTHAELVARDPLYGELAATQFLASAPGEAAGARI</sequence>
<evidence type="ECO:0000259" key="12">
    <source>
        <dbReference type="PROSITE" id="PS50893"/>
    </source>
</evidence>
<keyword evidence="15" id="KW-1185">Reference proteome</keyword>
<keyword evidence="9 11" id="KW-0472">Membrane</keyword>
<feature type="transmembrane region" description="Helical" evidence="11">
    <location>
        <begin position="170"/>
        <end position="190"/>
    </location>
</feature>
<dbReference type="PANTHER" id="PTHR43394:SF7">
    <property type="entry name" value="ABC TRANSPORTER B FAMILY MEMBER 28"/>
    <property type="match status" value="1"/>
</dbReference>
<evidence type="ECO:0000259" key="13">
    <source>
        <dbReference type="PROSITE" id="PS50929"/>
    </source>
</evidence>